<dbReference type="AlphaFoldDB" id="A0A132PDY5"/>
<keyword evidence="2" id="KW-1185">Reference proteome</keyword>
<protein>
    <submittedName>
        <fullName evidence="1">Uncharacterized protein</fullName>
    </submittedName>
</protein>
<comment type="caution">
    <text evidence="1">The sequence shown here is derived from an EMBL/GenBank/DDBJ whole genome shotgun (WGS) entry which is preliminary data.</text>
</comment>
<sequence length="276" mass="30424">MVEAWADDYVRFERRPSWQEDLRNEIRSRCGQLNPSSEQVLHATFFGAKPLNGDVENLLLYNIDSFKSVGRNGIRFESGQAVPPARSGGTYPFGYRYALAQCSDTFDHWQPSRALASFDWIDLGDFAGEKKQSRVWLALSRAQVEVADRACPPEAPFAVRIQIRPPLGREPVLGNLVKGVFDGVISAFQAHTDTTVLSDAASRIATMIAAEPAEIESHLLDQRCAVLGVSARLVSPYREGVKWDPADHRCVAGELLAAPPVGPHWAIRGEVIELAA</sequence>
<accession>A0A132PDY5</accession>
<evidence type="ECO:0000313" key="2">
    <source>
        <dbReference type="Proteomes" id="UP000070612"/>
    </source>
</evidence>
<proteinExistence type="predicted"/>
<organism evidence="1 2">
    <name type="scientific">Mycolicibacterium wolinskyi</name>
    <dbReference type="NCBI Taxonomy" id="59750"/>
    <lineage>
        <taxon>Bacteria</taxon>
        <taxon>Bacillati</taxon>
        <taxon>Actinomycetota</taxon>
        <taxon>Actinomycetes</taxon>
        <taxon>Mycobacteriales</taxon>
        <taxon>Mycobacteriaceae</taxon>
        <taxon>Mycolicibacterium</taxon>
    </lineage>
</organism>
<name>A0A132PDY5_9MYCO</name>
<dbReference type="PATRIC" id="fig|59750.3.peg.3796"/>
<evidence type="ECO:0000313" key="1">
    <source>
        <dbReference type="EMBL" id="KWX20548.1"/>
    </source>
</evidence>
<reference evidence="1 2" key="1">
    <citation type="submission" date="2015-07" db="EMBL/GenBank/DDBJ databases">
        <title>A draft genome sequence of Mycobacterium wolinskyi.</title>
        <authorList>
            <person name="de Man T.J."/>
            <person name="Perry K.A."/>
            <person name="Coulliette A.D."/>
            <person name="Jensen B."/>
            <person name="Toney N.C."/>
            <person name="Limbago B.M."/>
            <person name="Noble-Wang J."/>
        </authorList>
    </citation>
    <scope>NUCLEOTIDE SEQUENCE [LARGE SCALE GENOMIC DNA]</scope>
    <source>
        <strain evidence="1 2">CDC_01</strain>
    </source>
</reference>
<dbReference type="Proteomes" id="UP000070612">
    <property type="component" value="Unassembled WGS sequence"/>
</dbReference>
<gene>
    <name evidence="1" type="ORF">AFM11_29530</name>
</gene>
<dbReference type="EMBL" id="LGTW01000026">
    <property type="protein sequence ID" value="KWX20548.1"/>
    <property type="molecule type" value="Genomic_DNA"/>
</dbReference>